<dbReference type="Pfam" id="PF07730">
    <property type="entry name" value="HisKA_3"/>
    <property type="match status" value="1"/>
</dbReference>
<sequence>MKFIILFFLLQFVVWGLFSQQQVPLNEKKYLDSLQDVINKSGVDSEKATACFSMVEYWKVKDTVKSWSYLQSGKEFAGKQPYYNALALFYEGQYYFNRDKDKASAAFRNAAEALAAFPEKRAYSNRAAAWFNYALMNKNTKGYDFVTKITLENAIPNAEKADNPVMVAHYYTQLSTILMNNYQFTKAGLYCRMAIDLLEKESPGSPNLLFAYLSGVSIYCYDHQTDTAKQLLQKAYTLLAPFPESINFPLYYANEALYYVTTEAFDKALGSIDKGMVLAGKYHQTQLYQQFLFRKYEVYGHLKAYAKAKQILLDIVKEGTLTANSNDKAAIFGELAKTSEKLHDYKEAYTWLTCYRDISDSIHNSQTEVKVSELETKYRSAQNQQKIAALEAQNKQAALAASNDRLYRWILGLGCFSLLAILGFVIVTARNNRNLSRQKEINFQQQLIEMGQKQQIKVTKAMLEGEEHERERVARDLHDGLGGMLAGVKIGLSGWSNTRPGLSQDSDLHRIMKQLDSSISELRRIARNMVPDTLLKFGLEVALKDLCEFHMRDGLHISFEPFHLEQRMALNVQLNIYRIIQELISNAIKHAQAHNIILQCSQNANTFFITLEDDGIGFDTALLANKKGMGLDNLKNRITFLQGHLEIISAPNVGTTVNIELNTNRNE</sequence>
<dbReference type="EMBL" id="FTOR01000007">
    <property type="protein sequence ID" value="SIT27002.1"/>
    <property type="molecule type" value="Genomic_DNA"/>
</dbReference>
<organism evidence="12 13">
    <name type="scientific">Filimonas lacunae</name>
    <dbReference type="NCBI Taxonomy" id="477680"/>
    <lineage>
        <taxon>Bacteria</taxon>
        <taxon>Pseudomonadati</taxon>
        <taxon>Bacteroidota</taxon>
        <taxon>Chitinophagia</taxon>
        <taxon>Chitinophagales</taxon>
        <taxon>Chitinophagaceae</taxon>
        <taxon>Filimonas</taxon>
    </lineage>
</organism>
<keyword evidence="10" id="KW-0472">Membrane</keyword>
<name>A0A173MG44_9BACT</name>
<keyword evidence="7" id="KW-0067">ATP-binding</keyword>
<dbReference type="Gene3D" id="3.30.565.10">
    <property type="entry name" value="Histidine kinase-like ATPase, C-terminal domain"/>
    <property type="match status" value="1"/>
</dbReference>
<keyword evidence="8" id="KW-0902">Two-component regulatory system</keyword>
<evidence type="ECO:0000313" key="12">
    <source>
        <dbReference type="EMBL" id="SIT27002.1"/>
    </source>
</evidence>
<dbReference type="GO" id="GO:0046983">
    <property type="term" value="F:protein dimerization activity"/>
    <property type="evidence" value="ECO:0007669"/>
    <property type="project" value="InterPro"/>
</dbReference>
<proteinExistence type="predicted"/>
<comment type="catalytic activity">
    <reaction evidence="1">
        <text>ATP + protein L-histidine = ADP + protein N-phospho-L-histidine.</text>
        <dbReference type="EC" id="2.7.13.3"/>
    </reaction>
</comment>
<keyword evidence="4" id="KW-0808">Transferase</keyword>
<dbReference type="PANTHER" id="PTHR24421">
    <property type="entry name" value="NITRATE/NITRITE SENSOR PROTEIN NARX-RELATED"/>
    <property type="match status" value="1"/>
</dbReference>
<evidence type="ECO:0000313" key="13">
    <source>
        <dbReference type="Proteomes" id="UP000186917"/>
    </source>
</evidence>
<evidence type="ECO:0000256" key="2">
    <source>
        <dbReference type="ARBA" id="ARBA00012438"/>
    </source>
</evidence>
<dbReference type="GO" id="GO:0016020">
    <property type="term" value="C:membrane"/>
    <property type="evidence" value="ECO:0007669"/>
    <property type="project" value="InterPro"/>
</dbReference>
<dbReference type="OrthoDB" id="617348at2"/>
<keyword evidence="9" id="KW-0175">Coiled coil</keyword>
<keyword evidence="10" id="KW-1133">Transmembrane helix</keyword>
<dbReference type="Pfam" id="PF02518">
    <property type="entry name" value="HATPase_c"/>
    <property type="match status" value="1"/>
</dbReference>
<accession>A0A173MG44</accession>
<evidence type="ECO:0000256" key="5">
    <source>
        <dbReference type="ARBA" id="ARBA00022741"/>
    </source>
</evidence>
<dbReference type="InterPro" id="IPR036890">
    <property type="entry name" value="HATPase_C_sf"/>
</dbReference>
<dbReference type="GO" id="GO:0005524">
    <property type="term" value="F:ATP binding"/>
    <property type="evidence" value="ECO:0007669"/>
    <property type="project" value="UniProtKB-KW"/>
</dbReference>
<dbReference type="InterPro" id="IPR005467">
    <property type="entry name" value="His_kinase_dom"/>
</dbReference>
<gene>
    <name evidence="12" type="ORF">SAMN05421788_107111</name>
</gene>
<dbReference type="CDD" id="cd16917">
    <property type="entry name" value="HATPase_UhpB-NarQ-NarX-like"/>
    <property type="match status" value="1"/>
</dbReference>
<feature type="transmembrane region" description="Helical" evidence="10">
    <location>
        <begin position="406"/>
        <end position="429"/>
    </location>
</feature>
<dbReference type="EC" id="2.7.13.3" evidence="2"/>
<evidence type="ECO:0000256" key="1">
    <source>
        <dbReference type="ARBA" id="ARBA00000085"/>
    </source>
</evidence>
<evidence type="ECO:0000256" key="4">
    <source>
        <dbReference type="ARBA" id="ARBA00022679"/>
    </source>
</evidence>
<evidence type="ECO:0000256" key="7">
    <source>
        <dbReference type="ARBA" id="ARBA00022840"/>
    </source>
</evidence>
<dbReference type="InterPro" id="IPR011990">
    <property type="entry name" value="TPR-like_helical_dom_sf"/>
</dbReference>
<dbReference type="PANTHER" id="PTHR24421:SF10">
    <property type="entry name" value="NITRATE_NITRITE SENSOR PROTEIN NARQ"/>
    <property type="match status" value="1"/>
</dbReference>
<keyword evidence="6 12" id="KW-0418">Kinase</keyword>
<feature type="coiled-coil region" evidence="9">
    <location>
        <begin position="364"/>
        <end position="391"/>
    </location>
</feature>
<evidence type="ECO:0000259" key="11">
    <source>
        <dbReference type="PROSITE" id="PS50109"/>
    </source>
</evidence>
<keyword evidence="3" id="KW-0597">Phosphoprotein</keyword>
<dbReference type="SUPFAM" id="SSF55874">
    <property type="entry name" value="ATPase domain of HSP90 chaperone/DNA topoisomerase II/histidine kinase"/>
    <property type="match status" value="1"/>
</dbReference>
<dbReference type="SMART" id="SM00387">
    <property type="entry name" value="HATPase_c"/>
    <property type="match status" value="1"/>
</dbReference>
<protein>
    <recommendedName>
        <fullName evidence="2">histidine kinase</fullName>
        <ecNumber evidence="2">2.7.13.3</ecNumber>
    </recommendedName>
</protein>
<dbReference type="InterPro" id="IPR050482">
    <property type="entry name" value="Sensor_HK_TwoCompSys"/>
</dbReference>
<dbReference type="PROSITE" id="PS50109">
    <property type="entry name" value="HIS_KIN"/>
    <property type="match status" value="1"/>
</dbReference>
<feature type="domain" description="Histidine kinase" evidence="11">
    <location>
        <begin position="472"/>
        <end position="665"/>
    </location>
</feature>
<evidence type="ECO:0000256" key="8">
    <source>
        <dbReference type="ARBA" id="ARBA00023012"/>
    </source>
</evidence>
<keyword evidence="10" id="KW-0812">Transmembrane</keyword>
<evidence type="ECO:0000256" key="9">
    <source>
        <dbReference type="SAM" id="Coils"/>
    </source>
</evidence>
<dbReference type="STRING" id="477680.SAMN05421788_107111"/>
<dbReference type="GO" id="GO:0000155">
    <property type="term" value="F:phosphorelay sensor kinase activity"/>
    <property type="evidence" value="ECO:0007669"/>
    <property type="project" value="InterPro"/>
</dbReference>
<evidence type="ECO:0000256" key="3">
    <source>
        <dbReference type="ARBA" id="ARBA00022553"/>
    </source>
</evidence>
<dbReference type="AlphaFoldDB" id="A0A173MG44"/>
<keyword evidence="5" id="KW-0547">Nucleotide-binding</keyword>
<dbReference type="SUPFAM" id="SSF48452">
    <property type="entry name" value="TPR-like"/>
    <property type="match status" value="1"/>
</dbReference>
<keyword evidence="13" id="KW-1185">Reference proteome</keyword>
<reference evidence="13" key="1">
    <citation type="submission" date="2017-01" db="EMBL/GenBank/DDBJ databases">
        <authorList>
            <person name="Varghese N."/>
            <person name="Submissions S."/>
        </authorList>
    </citation>
    <scope>NUCLEOTIDE SEQUENCE [LARGE SCALE GENOMIC DNA]</scope>
    <source>
        <strain evidence="13">DSM 21054</strain>
    </source>
</reference>
<dbReference type="KEGG" id="fln:FLA_2469"/>
<dbReference type="Proteomes" id="UP000186917">
    <property type="component" value="Unassembled WGS sequence"/>
</dbReference>
<evidence type="ECO:0000256" key="10">
    <source>
        <dbReference type="SAM" id="Phobius"/>
    </source>
</evidence>
<dbReference type="InterPro" id="IPR011712">
    <property type="entry name" value="Sig_transdc_His_kin_sub3_dim/P"/>
</dbReference>
<dbReference type="RefSeq" id="WP_076380706.1">
    <property type="nucleotide sequence ID" value="NZ_AP017422.1"/>
</dbReference>
<dbReference type="Gene3D" id="1.25.40.10">
    <property type="entry name" value="Tetratricopeptide repeat domain"/>
    <property type="match status" value="1"/>
</dbReference>
<dbReference type="Gene3D" id="1.20.5.1930">
    <property type="match status" value="1"/>
</dbReference>
<evidence type="ECO:0000256" key="6">
    <source>
        <dbReference type="ARBA" id="ARBA00022777"/>
    </source>
</evidence>
<dbReference type="InterPro" id="IPR003594">
    <property type="entry name" value="HATPase_dom"/>
</dbReference>